<dbReference type="EMBL" id="LPWH01000051">
    <property type="protein sequence ID" value="POR03949.1"/>
    <property type="molecule type" value="Genomic_DNA"/>
</dbReference>
<dbReference type="Gene3D" id="1.10.287.950">
    <property type="entry name" value="Methyl-accepting chemotaxis protein"/>
    <property type="match status" value="1"/>
</dbReference>
<dbReference type="SUPFAM" id="SSF58104">
    <property type="entry name" value="Methyl-accepting chemotaxis protein (MCP) signaling domain"/>
    <property type="match status" value="2"/>
</dbReference>
<evidence type="ECO:0000256" key="4">
    <source>
        <dbReference type="SAM" id="Coils"/>
    </source>
</evidence>
<dbReference type="PRINTS" id="PR00260">
    <property type="entry name" value="CHEMTRNSDUCR"/>
</dbReference>
<evidence type="ECO:0000256" key="3">
    <source>
        <dbReference type="PROSITE-ProRule" id="PRU00284"/>
    </source>
</evidence>
<dbReference type="SMART" id="SM00304">
    <property type="entry name" value="HAMP"/>
    <property type="match status" value="1"/>
</dbReference>
<dbReference type="InterPro" id="IPR003660">
    <property type="entry name" value="HAMP_dom"/>
</dbReference>
<protein>
    <recommendedName>
        <fullName evidence="10">Chemotaxis protein</fullName>
    </recommendedName>
</protein>
<keyword evidence="9" id="KW-1185">Reference proteome</keyword>
<evidence type="ECO:0000256" key="1">
    <source>
        <dbReference type="ARBA" id="ARBA00023224"/>
    </source>
</evidence>
<evidence type="ECO:0008006" key="10">
    <source>
        <dbReference type="Google" id="ProtNLM"/>
    </source>
</evidence>
<dbReference type="PANTHER" id="PTHR32089">
    <property type="entry name" value="METHYL-ACCEPTING CHEMOTAXIS PROTEIN MCPB"/>
    <property type="match status" value="1"/>
</dbReference>
<dbReference type="Pfam" id="PF00015">
    <property type="entry name" value="MCPsignal"/>
    <property type="match status" value="1"/>
</dbReference>
<feature type="domain" description="Methyl-accepting transducer" evidence="6">
    <location>
        <begin position="408"/>
        <end position="637"/>
    </location>
</feature>
<evidence type="ECO:0000256" key="5">
    <source>
        <dbReference type="SAM" id="Phobius"/>
    </source>
</evidence>
<dbReference type="AlphaFoldDB" id="A0A2S4JWN6"/>
<feature type="transmembrane region" description="Helical" evidence="5">
    <location>
        <begin position="283"/>
        <end position="305"/>
    </location>
</feature>
<dbReference type="PANTHER" id="PTHR32089:SF112">
    <property type="entry name" value="LYSOZYME-LIKE PROTEIN-RELATED"/>
    <property type="match status" value="1"/>
</dbReference>
<evidence type="ECO:0000259" key="7">
    <source>
        <dbReference type="PROSITE" id="PS50885"/>
    </source>
</evidence>
<dbReference type="Pfam" id="PF22673">
    <property type="entry name" value="MCP-like_PDC_1"/>
    <property type="match status" value="1"/>
</dbReference>
<proteinExistence type="inferred from homology"/>
<dbReference type="Proteomes" id="UP000237350">
    <property type="component" value="Unassembled WGS sequence"/>
</dbReference>
<dbReference type="InterPro" id="IPR004090">
    <property type="entry name" value="Chemotax_Me-accpt_rcpt"/>
</dbReference>
<dbReference type="GO" id="GO:0004888">
    <property type="term" value="F:transmembrane signaling receptor activity"/>
    <property type="evidence" value="ECO:0007669"/>
    <property type="project" value="InterPro"/>
</dbReference>
<gene>
    <name evidence="8" type="ORF">AU468_04600</name>
</gene>
<name>A0A2S4JWN6_9SPIO</name>
<keyword evidence="5" id="KW-0472">Membrane</keyword>
<dbReference type="Gene3D" id="6.10.340.10">
    <property type="match status" value="1"/>
</dbReference>
<feature type="domain" description="HAMP" evidence="7">
    <location>
        <begin position="307"/>
        <end position="361"/>
    </location>
</feature>
<dbReference type="PROSITE" id="PS50111">
    <property type="entry name" value="CHEMOTAXIS_TRANSDUC_2"/>
    <property type="match status" value="1"/>
</dbReference>
<dbReference type="PROSITE" id="PS50885">
    <property type="entry name" value="HAMP"/>
    <property type="match status" value="1"/>
</dbReference>
<reference evidence="9" key="1">
    <citation type="submission" date="2015-12" db="EMBL/GenBank/DDBJ databases">
        <authorList>
            <person name="Lodha T.D."/>
            <person name="Chintalapati S."/>
            <person name="Chintalapati V.R."/>
            <person name="Sravanthi T."/>
        </authorList>
    </citation>
    <scope>NUCLEOTIDE SEQUENCE [LARGE SCALE GENOMIC DNA]</scope>
    <source>
        <strain evidence="9">JC133</strain>
    </source>
</reference>
<evidence type="ECO:0000256" key="2">
    <source>
        <dbReference type="ARBA" id="ARBA00029447"/>
    </source>
</evidence>
<comment type="similarity">
    <text evidence="2">Belongs to the methyl-accepting chemotaxis (MCP) protein family.</text>
</comment>
<evidence type="ECO:0000259" key="6">
    <source>
        <dbReference type="PROSITE" id="PS50111"/>
    </source>
</evidence>
<keyword evidence="5" id="KW-1133">Transmembrane helix</keyword>
<dbReference type="InterPro" id="IPR004089">
    <property type="entry name" value="MCPsignal_dom"/>
</dbReference>
<dbReference type="SMART" id="SM00283">
    <property type="entry name" value="MA"/>
    <property type="match status" value="1"/>
</dbReference>
<keyword evidence="5" id="KW-0812">Transmembrane</keyword>
<dbReference type="CDD" id="cd06225">
    <property type="entry name" value="HAMP"/>
    <property type="match status" value="1"/>
</dbReference>
<feature type="transmembrane region" description="Helical" evidence="5">
    <location>
        <begin position="253"/>
        <end position="277"/>
    </location>
</feature>
<sequence length="695" mass="75748">MTVRIVSLAGGIFLAMTILLLAGIFPDHYRQSLRTIRSSLFHEIQKEAYNVYGTIFAPVETLTEQYAAIINELGFEDLETLETISRTQIAARNLIVGGGYWLEYYTIPGEKFFGPFWYREGDEILLTWDYSNEENDHTRFDWYRNDGIATGQAVVWSDLYEDALTGVPMITATSALMQGQQKTGVVTIDIGLEELTDYFSRIEIDLISEYTLTLLSREGQAIASSDGSRVDTQPFSRSPGEQEEALFEEGNALVVYAPIASTGLVIALDTPLAHLTAPVTRSLARGILLALAVLAGSIPLLGFVMNRRIASPIKKTVLLLQEISRGAGDLTQRIEVNSNDELSEMATHFNETLKKVQSLIVGIKSQSRVLQTAGDDLAANMEESSAAARAASTTLQEIRTRTHDQASNVEETTSTMEQITRTITTLKERIDEQAASVTQSSSAVEEMLANISSVTTNLGKNAENVNLLIGASEKGRQDLTSVAEQIRKVSQDSESLIKISSVIGDIARQTNLLSMNAAIEAAHAGESGAGFAVVAQEIRNLAESSAKQAKMISSELKKIKESVALSAGATEAVLLQFSDIDQRIQKVSEREAGIRNAMDEQSAGSQEILRAIGLLNEITSQVQSGAEEITKGSNEVISESRHLGTVTREVTRGIETVAQGAEEIARAVQTARELSSTTRESILALNQELEKFRVE</sequence>
<dbReference type="GO" id="GO:0016020">
    <property type="term" value="C:membrane"/>
    <property type="evidence" value="ECO:0007669"/>
    <property type="project" value="InterPro"/>
</dbReference>
<accession>A0A2S4JWN6</accession>
<keyword evidence="1 3" id="KW-0807">Transducer</keyword>
<feature type="coiled-coil region" evidence="4">
    <location>
        <begin position="409"/>
        <end position="436"/>
    </location>
</feature>
<dbReference type="Pfam" id="PF00672">
    <property type="entry name" value="HAMP"/>
    <property type="match status" value="1"/>
</dbReference>
<evidence type="ECO:0000313" key="8">
    <source>
        <dbReference type="EMBL" id="POR03949.1"/>
    </source>
</evidence>
<dbReference type="GO" id="GO:0007165">
    <property type="term" value="P:signal transduction"/>
    <property type="evidence" value="ECO:0007669"/>
    <property type="project" value="UniProtKB-KW"/>
</dbReference>
<dbReference type="GO" id="GO:0006935">
    <property type="term" value="P:chemotaxis"/>
    <property type="evidence" value="ECO:0007669"/>
    <property type="project" value="InterPro"/>
</dbReference>
<organism evidence="8 9">
    <name type="scientific">Alkalispirochaeta sphaeroplastigenens</name>
    <dbReference type="NCBI Taxonomy" id="1187066"/>
    <lineage>
        <taxon>Bacteria</taxon>
        <taxon>Pseudomonadati</taxon>
        <taxon>Spirochaetota</taxon>
        <taxon>Spirochaetia</taxon>
        <taxon>Spirochaetales</taxon>
        <taxon>Spirochaetaceae</taxon>
        <taxon>Alkalispirochaeta</taxon>
    </lineage>
</organism>
<dbReference type="CDD" id="cd12913">
    <property type="entry name" value="PDC1_MCP_like"/>
    <property type="match status" value="1"/>
</dbReference>
<comment type="caution">
    <text evidence="8">The sequence shown here is derived from an EMBL/GenBank/DDBJ whole genome shotgun (WGS) entry which is preliminary data.</text>
</comment>
<feature type="transmembrane region" description="Helical" evidence="5">
    <location>
        <begin position="6"/>
        <end position="25"/>
    </location>
</feature>
<keyword evidence="4" id="KW-0175">Coiled coil</keyword>
<dbReference type="Gene3D" id="3.30.450.20">
    <property type="entry name" value="PAS domain"/>
    <property type="match status" value="1"/>
</dbReference>
<evidence type="ECO:0000313" key="9">
    <source>
        <dbReference type="Proteomes" id="UP000237350"/>
    </source>
</evidence>